<keyword evidence="3" id="KW-0520">NAD</keyword>
<dbReference type="GO" id="GO:0008202">
    <property type="term" value="P:steroid metabolic process"/>
    <property type="evidence" value="ECO:0007669"/>
    <property type="project" value="UniProtKB-KW"/>
</dbReference>
<evidence type="ECO:0000256" key="1">
    <source>
        <dbReference type="ARBA" id="ARBA00006484"/>
    </source>
</evidence>
<dbReference type="PRINTS" id="PR00081">
    <property type="entry name" value="GDHRDH"/>
</dbReference>
<dbReference type="Proteomes" id="UP000226429">
    <property type="component" value="Unassembled WGS sequence"/>
</dbReference>
<comment type="caution">
    <text evidence="6">The sequence shown here is derived from an EMBL/GenBank/DDBJ whole genome shotgun (WGS) entry which is preliminary data.</text>
</comment>
<dbReference type="NCBIfam" id="NF005559">
    <property type="entry name" value="PRK07231.1"/>
    <property type="match status" value="1"/>
</dbReference>
<evidence type="ECO:0000256" key="2">
    <source>
        <dbReference type="ARBA" id="ARBA00023002"/>
    </source>
</evidence>
<gene>
    <name evidence="6" type="ORF">CFE62_000730</name>
</gene>
<comment type="similarity">
    <text evidence="1">Belongs to the short-chain dehydrogenases/reductases (SDR) family.</text>
</comment>
<dbReference type="AlphaFoldDB" id="A0A370CJF3"/>
<name>A0A370CJF3_9COXI</name>
<proteinExistence type="inferred from homology"/>
<keyword evidence="2" id="KW-0560">Oxidoreductase</keyword>
<dbReference type="EMBL" id="NMOS02000002">
    <property type="protein sequence ID" value="RDH40923.1"/>
    <property type="molecule type" value="Genomic_DNA"/>
</dbReference>
<evidence type="ECO:0000313" key="7">
    <source>
        <dbReference type="Proteomes" id="UP000226429"/>
    </source>
</evidence>
<evidence type="ECO:0000256" key="4">
    <source>
        <dbReference type="ARBA" id="ARBA00023098"/>
    </source>
</evidence>
<sequence>MSLPSCNLRLKDKVALITGAAYGIGRATAELFAREGAQLIITDIQDEIGHKVAKEIGSCASYQHLDVSQEKEWLTVSQWVEKKYKKLDILVNNAGIMGLSGQLGPQDPEHTSLASWHYIHAINLEGVFLGCKYAIRLMKAGRGGSIINMSSRSGMVGVPNAVAYASSKAAIRNHTKSVALYCAEKNYSIRCNSIHPAAILTPLWDPILGEEQHKETAIAKMTQYIPLKRMGEPIDVAYAALYLASDEASFVTGTELVVDGGILAGSAATPEKK</sequence>
<keyword evidence="5" id="KW-0753">Steroid metabolism</keyword>
<keyword evidence="4" id="KW-0443">Lipid metabolism</keyword>
<dbReference type="InterPro" id="IPR002347">
    <property type="entry name" value="SDR_fam"/>
</dbReference>
<protein>
    <submittedName>
        <fullName evidence="6">SDR family NAD(P)-dependent oxidoreductase</fullName>
    </submittedName>
</protein>
<evidence type="ECO:0000256" key="5">
    <source>
        <dbReference type="ARBA" id="ARBA00023221"/>
    </source>
</evidence>
<dbReference type="InterPro" id="IPR036291">
    <property type="entry name" value="NAD(P)-bd_dom_sf"/>
</dbReference>
<reference evidence="6 7" key="1">
    <citation type="journal article" date="2017" name="Int. J. Syst. Evol. Microbiol.">
        <title>Aquarickettsiella crustaci n. gen. n. sp. (Gammaproteobacteria: Legionellales: Coxiellaceae); a bacterial pathogen of the freshwater crustacean: Gammarus fossarum (Malacostraca: Amphipoda).</title>
        <authorList>
            <person name="Bojko J."/>
            <person name="Dunn A.M."/>
            <person name="Stebbing P.D."/>
            <person name="Van Aerle R."/>
            <person name="Bacela-Spychalska K."/>
            <person name="Bean T.P."/>
            <person name="Stentiford G.D."/>
        </authorList>
    </citation>
    <scope>NUCLEOTIDE SEQUENCE [LARGE SCALE GENOMIC DNA]</scope>
    <source>
        <strain evidence="6">RA15029</strain>
    </source>
</reference>
<dbReference type="PANTHER" id="PTHR43180">
    <property type="entry name" value="3-OXOACYL-(ACYL-CARRIER-PROTEIN) REDUCTASE (AFU_ORTHOLOGUE AFUA_6G11210)"/>
    <property type="match status" value="1"/>
</dbReference>
<dbReference type="FunFam" id="3.40.50.720:FF:000084">
    <property type="entry name" value="Short-chain dehydrogenase reductase"/>
    <property type="match status" value="1"/>
</dbReference>
<dbReference type="PANTHER" id="PTHR43180:SF28">
    <property type="entry name" value="NAD(P)-BINDING ROSSMANN-FOLD SUPERFAMILY PROTEIN"/>
    <property type="match status" value="1"/>
</dbReference>
<keyword evidence="7" id="KW-1185">Reference proteome</keyword>
<dbReference type="Pfam" id="PF13561">
    <property type="entry name" value="adh_short_C2"/>
    <property type="match status" value="1"/>
</dbReference>
<organism evidence="6 7">
    <name type="scientific">Candidatus Aquirickettsiella gammari</name>
    <dbReference type="NCBI Taxonomy" id="2016198"/>
    <lineage>
        <taxon>Bacteria</taxon>
        <taxon>Pseudomonadati</taxon>
        <taxon>Pseudomonadota</taxon>
        <taxon>Gammaproteobacteria</taxon>
        <taxon>Legionellales</taxon>
        <taxon>Coxiellaceae</taxon>
        <taxon>Candidatus Aquirickettsiella</taxon>
    </lineage>
</organism>
<accession>A0A370CJF3</accession>
<evidence type="ECO:0000256" key="3">
    <source>
        <dbReference type="ARBA" id="ARBA00023027"/>
    </source>
</evidence>
<dbReference type="SUPFAM" id="SSF51735">
    <property type="entry name" value="NAD(P)-binding Rossmann-fold domains"/>
    <property type="match status" value="1"/>
</dbReference>
<reference evidence="6 7" key="2">
    <citation type="journal article" date="2018" name="J. Invertebr. Pathol.">
        <title>'Candidatus Aquirickettsiella gammari' (Gammaproteobacteria: Legionellales: Coxiellaceae): A bacterial pathogen of the freshwater crustacean Gammarus fossarum (Malacostraca: Amphipoda).</title>
        <authorList>
            <person name="Bojko J."/>
            <person name="Dunn A.M."/>
            <person name="Stebbing P.D."/>
            <person name="van Aerle R."/>
            <person name="Bacela-Spychalska K."/>
            <person name="Bean T.P."/>
            <person name="Urrutia A."/>
            <person name="Stentiford G.D."/>
        </authorList>
    </citation>
    <scope>NUCLEOTIDE SEQUENCE [LARGE SCALE GENOMIC DNA]</scope>
    <source>
        <strain evidence="6">RA15029</strain>
    </source>
</reference>
<evidence type="ECO:0000313" key="6">
    <source>
        <dbReference type="EMBL" id="RDH40923.1"/>
    </source>
</evidence>
<dbReference type="Gene3D" id="3.40.50.720">
    <property type="entry name" value="NAD(P)-binding Rossmann-like Domain"/>
    <property type="match status" value="1"/>
</dbReference>
<dbReference type="GO" id="GO:0016491">
    <property type="term" value="F:oxidoreductase activity"/>
    <property type="evidence" value="ECO:0007669"/>
    <property type="project" value="UniProtKB-KW"/>
</dbReference>
<dbReference type="PRINTS" id="PR00080">
    <property type="entry name" value="SDRFAMILY"/>
</dbReference>